<dbReference type="AlphaFoldDB" id="A0AAV0BTV5"/>
<keyword evidence="2" id="KW-1185">Reference proteome</keyword>
<organism evidence="1 2">
    <name type="scientific">Phakopsora pachyrhizi</name>
    <name type="common">Asian soybean rust disease fungus</name>
    <dbReference type="NCBI Taxonomy" id="170000"/>
    <lineage>
        <taxon>Eukaryota</taxon>
        <taxon>Fungi</taxon>
        <taxon>Dikarya</taxon>
        <taxon>Basidiomycota</taxon>
        <taxon>Pucciniomycotina</taxon>
        <taxon>Pucciniomycetes</taxon>
        <taxon>Pucciniales</taxon>
        <taxon>Phakopsoraceae</taxon>
        <taxon>Phakopsora</taxon>
    </lineage>
</organism>
<dbReference type="EMBL" id="CALTRL010006124">
    <property type="protein sequence ID" value="CAH7689746.1"/>
    <property type="molecule type" value="Genomic_DNA"/>
</dbReference>
<gene>
    <name evidence="1" type="ORF">PPACK8108_LOCUS24877</name>
</gene>
<protein>
    <submittedName>
        <fullName evidence="1">Uncharacterized protein</fullName>
    </submittedName>
</protein>
<name>A0AAV0BTV5_PHAPC</name>
<sequence>MEAEDDLFDLLIAGSPLPTRIPSVSPGSIKPRTEHEELMRYIPQPLQRFIEKVDNPPKDGNSGYTCAGC</sequence>
<evidence type="ECO:0000313" key="2">
    <source>
        <dbReference type="Proteomes" id="UP001153365"/>
    </source>
</evidence>
<comment type="caution">
    <text evidence="1">The sequence shown here is derived from an EMBL/GenBank/DDBJ whole genome shotgun (WGS) entry which is preliminary data.</text>
</comment>
<proteinExistence type="predicted"/>
<evidence type="ECO:0000313" key="1">
    <source>
        <dbReference type="EMBL" id="CAH7689746.1"/>
    </source>
</evidence>
<accession>A0AAV0BTV5</accession>
<reference evidence="1" key="1">
    <citation type="submission" date="2022-06" db="EMBL/GenBank/DDBJ databases">
        <authorList>
            <consortium name="SYNGENTA / RWTH Aachen University"/>
        </authorList>
    </citation>
    <scope>NUCLEOTIDE SEQUENCE</scope>
</reference>
<dbReference type="Proteomes" id="UP001153365">
    <property type="component" value="Unassembled WGS sequence"/>
</dbReference>